<feature type="region of interest" description="Disordered" evidence="1">
    <location>
        <begin position="240"/>
        <end position="332"/>
    </location>
</feature>
<proteinExistence type="predicted"/>
<feature type="compositionally biased region" description="Polar residues" evidence="1">
    <location>
        <begin position="264"/>
        <end position="280"/>
    </location>
</feature>
<feature type="region of interest" description="Disordered" evidence="1">
    <location>
        <begin position="1"/>
        <end position="68"/>
    </location>
</feature>
<feature type="compositionally biased region" description="Low complexity" evidence="1">
    <location>
        <begin position="39"/>
        <end position="50"/>
    </location>
</feature>
<dbReference type="InterPro" id="IPR019487">
    <property type="entry name" value="RAM_signalling_pathway_SOG2"/>
</dbReference>
<reference evidence="2" key="1">
    <citation type="submission" date="2023-03" db="EMBL/GenBank/DDBJ databases">
        <title>Mating type loci evolution in Malassezia.</title>
        <authorList>
            <person name="Coelho M.A."/>
        </authorList>
    </citation>
    <scope>NUCLEOTIDE SEQUENCE</scope>
    <source>
        <strain evidence="2">CBS 9431</strain>
    </source>
</reference>
<dbReference type="RefSeq" id="XP_060122137.1">
    <property type="nucleotide sequence ID" value="XM_060266154.1"/>
</dbReference>
<dbReference type="GeneID" id="85225862"/>
<dbReference type="AlphaFoldDB" id="A0AAF0JAH2"/>
<evidence type="ECO:0000256" key="1">
    <source>
        <dbReference type="SAM" id="MobiDB-lite"/>
    </source>
</evidence>
<gene>
    <name evidence="2" type="primary">SOG2</name>
    <name evidence="2" type="ORF">MJAP1_002211</name>
</gene>
<dbReference type="Proteomes" id="UP001217754">
    <property type="component" value="Chromosome 3"/>
</dbReference>
<feature type="compositionally biased region" description="Low complexity" evidence="1">
    <location>
        <begin position="291"/>
        <end position="302"/>
    </location>
</feature>
<sequence>MDGPQALLSPPPLRRPVQTPSSAESGRGLRQLSLPTVGATQAAADAAAAARRVESHSSPAGDASEPLDAQRTRYFRRLSAMPPVVNVEPVPPPILKFMDAARGVLFALSQIYNALKQHISVSNDERLVAHFQRVLSLAGISMNMLISALDRLDTATQLGVPEPPVIRGVLDACSESVRTFRRAVSMLHAQLPQLEESVDVRFSRTLLLMLYGSVAELRNSAAIMAPHVEEVAPYLAQDAAEESDMPWRTRSRSRPPASDASFETMDTTSDSAFSPVTSTPLPKHRTLRTKPSSSMMRSPASPVHTRKALASPRTTGTPSSSSSLPQLKMRSSPSVREVPVIDVTLQSLLEQVTAQAVQVWTDLHAHIHTHSSELSAAEETNAKRLRDVDEMCTGTLDQTRRLQATLASLPDDAWRARPPSPECQQLWEEANHFVRAIIHISTLIKAVAVHYPFPRDLMRAVGELNQGCSALAAQLHSSVHRV</sequence>
<accession>A0AAF0JAH2</accession>
<protein>
    <submittedName>
        <fullName evidence="2">RAM signaling network component</fullName>
    </submittedName>
</protein>
<organism evidence="2 3">
    <name type="scientific">Malassezia japonica</name>
    <dbReference type="NCBI Taxonomy" id="223818"/>
    <lineage>
        <taxon>Eukaryota</taxon>
        <taxon>Fungi</taxon>
        <taxon>Dikarya</taxon>
        <taxon>Basidiomycota</taxon>
        <taxon>Ustilaginomycotina</taxon>
        <taxon>Malasseziomycetes</taxon>
        <taxon>Malasseziales</taxon>
        <taxon>Malasseziaceae</taxon>
        <taxon>Malassezia</taxon>
    </lineage>
</organism>
<feature type="compositionally biased region" description="Low complexity" evidence="1">
    <location>
        <begin position="311"/>
        <end position="332"/>
    </location>
</feature>
<evidence type="ECO:0000313" key="3">
    <source>
        <dbReference type="Proteomes" id="UP001217754"/>
    </source>
</evidence>
<dbReference type="Pfam" id="PF10428">
    <property type="entry name" value="SOG2"/>
    <property type="match status" value="1"/>
</dbReference>
<name>A0AAF0JAH2_9BASI</name>
<dbReference type="EMBL" id="CP119960">
    <property type="protein sequence ID" value="WFD39240.1"/>
    <property type="molecule type" value="Genomic_DNA"/>
</dbReference>
<keyword evidence="3" id="KW-1185">Reference proteome</keyword>
<evidence type="ECO:0000313" key="2">
    <source>
        <dbReference type="EMBL" id="WFD39240.1"/>
    </source>
</evidence>